<evidence type="ECO:0000313" key="5">
    <source>
        <dbReference type="Proteomes" id="UP000240987"/>
    </source>
</evidence>
<name>A0A2T3J9C6_9GAMM</name>
<gene>
    <name evidence="4" type="ORF">C9J12_22680</name>
</gene>
<keyword evidence="5" id="KW-1185">Reference proteome</keyword>
<dbReference type="RefSeq" id="WP_107244784.1">
    <property type="nucleotide sequence ID" value="NZ_PYMJ01000031.1"/>
</dbReference>
<sequence length="621" mass="64082">MRNLKRFVLLLFILFAPNSFAAFISVSSGGQPCEGTYKDVGAFSSCYVGADTVPWKPGEYVVKSISASGGFAHVVMVSGYRKSFPYGSPAGCPDGEGLNSDGKCEELKYCDTSSGRNALSSAISSCVDNPSVGYENTHTYQCNNDARAILGGCNSVPINKPCTGDACGTGGDTGGGDTGGGDTGGGDTGGGDTGGGDTGGGGTGGGDTGGGDTGGGDTGGGDTGGGDTGGGDTGGGDTGGGDTGTETPIDLSGLTNAIKKLGIDNKKGFSDFDRSQKVVADKLADLDASFGVGNAALDKSNDLLNDISSLTSELSADSKFSKEDLDAIRQNTMGQLDKAFAQFDEAKKQTNQMAATNNNIDETNAELKKILSAIKNNNNNAEFKAIVDKLNAINESLNAGDEDEKLDTINETLMANEDKRNNHMSDLMAQLAATDAANRENAKKLIDLSKFNHDGTLKDLENISDGIGDLVTEAGIGFCEKNPDHESCVEKTVTSACEQSFECDGDALICMLLELEHTDRCEEIKTDSLISGIDGIIGSGGVDQLIGETVDFSSVDNKYLNGAGVTLVAECPAPSKFNVLGESLSFSYQPLCDLASLLRPFVIAMSWVMAAVTVGRGISTL</sequence>
<dbReference type="InterPro" id="IPR008708">
    <property type="entry name" value="Neisseria_TspB"/>
</dbReference>
<evidence type="ECO:0000256" key="2">
    <source>
        <dbReference type="SAM" id="MobiDB-lite"/>
    </source>
</evidence>
<dbReference type="AlphaFoldDB" id="A0A2T3J9C6"/>
<feature type="chain" id="PRO_5015548519" evidence="3">
    <location>
        <begin position="22"/>
        <end position="621"/>
    </location>
</feature>
<dbReference type="EMBL" id="PYMJ01000031">
    <property type="protein sequence ID" value="PSU45375.1"/>
    <property type="molecule type" value="Genomic_DNA"/>
</dbReference>
<feature type="signal peptide" evidence="3">
    <location>
        <begin position="1"/>
        <end position="21"/>
    </location>
</feature>
<evidence type="ECO:0000256" key="3">
    <source>
        <dbReference type="SAM" id="SignalP"/>
    </source>
</evidence>
<feature type="coiled-coil region" evidence="1">
    <location>
        <begin position="346"/>
        <end position="384"/>
    </location>
</feature>
<dbReference type="NCBIfam" id="NF041109">
    <property type="entry name" value="VF_TspB_C_term"/>
    <property type="match status" value="1"/>
</dbReference>
<keyword evidence="1" id="KW-0175">Coiled coil</keyword>
<dbReference type="Pfam" id="PF05616">
    <property type="entry name" value="Neisseria_TspB"/>
    <property type="match status" value="1"/>
</dbReference>
<dbReference type="Proteomes" id="UP000240987">
    <property type="component" value="Unassembled WGS sequence"/>
</dbReference>
<feature type="region of interest" description="Disordered" evidence="2">
    <location>
        <begin position="178"/>
        <end position="250"/>
    </location>
</feature>
<protein>
    <submittedName>
        <fullName evidence="4">Uncharacterized protein</fullName>
    </submittedName>
</protein>
<accession>A0A2T3J9C6</accession>
<evidence type="ECO:0000313" key="4">
    <source>
        <dbReference type="EMBL" id="PSU45375.1"/>
    </source>
</evidence>
<evidence type="ECO:0000256" key="1">
    <source>
        <dbReference type="SAM" id="Coils"/>
    </source>
</evidence>
<keyword evidence="3" id="KW-0732">Signal</keyword>
<reference evidence="4 5" key="1">
    <citation type="submission" date="2018-01" db="EMBL/GenBank/DDBJ databases">
        <title>Whole genome sequencing of Histamine producing bacteria.</title>
        <authorList>
            <person name="Butler K."/>
        </authorList>
    </citation>
    <scope>NUCLEOTIDE SEQUENCE [LARGE SCALE GENOMIC DNA]</scope>
    <source>
        <strain evidence="4 5">JCM 12947</strain>
    </source>
</reference>
<comment type="caution">
    <text evidence="4">The sequence shown here is derived from an EMBL/GenBank/DDBJ whole genome shotgun (WGS) entry which is preliminary data.</text>
</comment>
<feature type="compositionally biased region" description="Gly residues" evidence="2">
    <location>
        <begin position="178"/>
        <end position="243"/>
    </location>
</feature>
<proteinExistence type="predicted"/>
<organism evidence="4 5">
    <name type="scientific">Photobacterium frigidiphilum</name>
    <dbReference type="NCBI Taxonomy" id="264736"/>
    <lineage>
        <taxon>Bacteria</taxon>
        <taxon>Pseudomonadati</taxon>
        <taxon>Pseudomonadota</taxon>
        <taxon>Gammaproteobacteria</taxon>
        <taxon>Vibrionales</taxon>
        <taxon>Vibrionaceae</taxon>
        <taxon>Photobacterium</taxon>
    </lineage>
</organism>